<dbReference type="InterPro" id="IPR008905">
    <property type="entry name" value="EIF3C_N_dom"/>
</dbReference>
<comment type="caution">
    <text evidence="6">The sequence shown here is derived from an EMBL/GenBank/DDBJ whole genome shotgun (WGS) entry which is preliminary data.</text>
</comment>
<dbReference type="GO" id="GO:0005852">
    <property type="term" value="C:eukaryotic translation initiation factor 3 complex"/>
    <property type="evidence" value="ECO:0007669"/>
    <property type="project" value="InterPro"/>
</dbReference>
<protein>
    <submittedName>
        <fullName evidence="6">Translation initiation factor 3 subunit c</fullName>
    </submittedName>
</protein>
<evidence type="ECO:0000256" key="4">
    <source>
        <dbReference type="SAM" id="MobiDB-lite"/>
    </source>
</evidence>
<feature type="non-terminal residue" evidence="6">
    <location>
        <position position="1"/>
    </location>
</feature>
<feature type="domain" description="Eukaryotic translation initiation factor 3 subunit C N-terminal" evidence="5">
    <location>
        <begin position="15"/>
        <end position="211"/>
    </location>
</feature>
<reference evidence="6 7" key="1">
    <citation type="submission" date="2020-04" db="EMBL/GenBank/DDBJ databases">
        <title>Perkinsus olseni comparative genomics.</title>
        <authorList>
            <person name="Bogema D.R."/>
        </authorList>
    </citation>
    <scope>NUCLEOTIDE SEQUENCE [LARGE SCALE GENOMIC DNA]</scope>
    <source>
        <strain evidence="6">ATCC PRA-205</strain>
    </source>
</reference>
<keyword evidence="2 6" id="KW-0396">Initiation factor</keyword>
<dbReference type="GO" id="GO:0031369">
    <property type="term" value="F:translation initiation factor binding"/>
    <property type="evidence" value="ECO:0007669"/>
    <property type="project" value="InterPro"/>
</dbReference>
<gene>
    <name evidence="6" type="primary">NIP1_1</name>
    <name evidence="6" type="ORF">FOZ62_000909</name>
</gene>
<evidence type="ECO:0000313" key="7">
    <source>
        <dbReference type="Proteomes" id="UP000574390"/>
    </source>
</evidence>
<dbReference type="GO" id="GO:0003723">
    <property type="term" value="F:RNA binding"/>
    <property type="evidence" value="ECO:0007669"/>
    <property type="project" value="InterPro"/>
</dbReference>
<feature type="compositionally biased region" description="Acidic residues" evidence="4">
    <location>
        <begin position="138"/>
        <end position="184"/>
    </location>
</feature>
<dbReference type="PANTHER" id="PTHR13937">
    <property type="entry name" value="EUKARYOTIC TRANSLATION INITATION FACTOR 3, SUBUNIT 8 EIF3S8 -RELATED"/>
    <property type="match status" value="1"/>
</dbReference>
<evidence type="ECO:0000256" key="3">
    <source>
        <dbReference type="ARBA" id="ARBA00022917"/>
    </source>
</evidence>
<sequence>MTDTPVLQRSAMTALQTDIHSMQNNMKTDDFHSLANAYNATLRSWEKAAAMSSAMSGEEVVDVQKMNAPDFLVKAVVDLEDYIQEKFANKSKMSKIKAQALNKLRAQVRKGNAQTFPEEQLEHCREHPEDYANISTTFEDDEESEDSDAQDGMESEESSSESESESDDEDSESSDSESESESESESSSSESEDESPKVHAKPKRRAVVDDVDSEGSLTSDESSESDSDESSSDESSSSYSSSSDSDFSSSESESESESDAESAW</sequence>
<keyword evidence="3" id="KW-0648">Protein biosynthesis</keyword>
<feature type="compositionally biased region" description="Acidic residues" evidence="4">
    <location>
        <begin position="252"/>
        <end position="264"/>
    </location>
</feature>
<dbReference type="EMBL" id="JABANM010028299">
    <property type="protein sequence ID" value="KAF4709930.1"/>
    <property type="molecule type" value="Genomic_DNA"/>
</dbReference>
<evidence type="ECO:0000256" key="2">
    <source>
        <dbReference type="ARBA" id="ARBA00022540"/>
    </source>
</evidence>
<dbReference type="GO" id="GO:0003743">
    <property type="term" value="F:translation initiation factor activity"/>
    <property type="evidence" value="ECO:0007669"/>
    <property type="project" value="UniProtKB-KW"/>
</dbReference>
<dbReference type="PANTHER" id="PTHR13937:SF0">
    <property type="entry name" value="EUKARYOTIC TRANSLATION INITIATION FACTOR 3 SUBUNIT C-RELATED"/>
    <property type="match status" value="1"/>
</dbReference>
<dbReference type="AlphaFoldDB" id="A0A7J6QQW6"/>
<evidence type="ECO:0000256" key="1">
    <source>
        <dbReference type="ARBA" id="ARBA00022490"/>
    </source>
</evidence>
<evidence type="ECO:0000313" key="6">
    <source>
        <dbReference type="EMBL" id="KAF4709930.1"/>
    </source>
</evidence>
<accession>A0A7J6QQW6</accession>
<evidence type="ECO:0000259" key="5">
    <source>
        <dbReference type="Pfam" id="PF05470"/>
    </source>
</evidence>
<feature type="region of interest" description="Disordered" evidence="4">
    <location>
        <begin position="138"/>
        <end position="264"/>
    </location>
</feature>
<proteinExistence type="predicted"/>
<dbReference type="Pfam" id="PF05470">
    <property type="entry name" value="eIF-3c_N"/>
    <property type="match status" value="1"/>
</dbReference>
<feature type="compositionally biased region" description="Low complexity" evidence="4">
    <location>
        <begin position="233"/>
        <end position="251"/>
    </location>
</feature>
<organism evidence="6 7">
    <name type="scientific">Perkinsus olseni</name>
    <name type="common">Perkinsus atlanticus</name>
    <dbReference type="NCBI Taxonomy" id="32597"/>
    <lineage>
        <taxon>Eukaryota</taxon>
        <taxon>Sar</taxon>
        <taxon>Alveolata</taxon>
        <taxon>Perkinsozoa</taxon>
        <taxon>Perkinsea</taxon>
        <taxon>Perkinsida</taxon>
        <taxon>Perkinsidae</taxon>
        <taxon>Perkinsus</taxon>
    </lineage>
</organism>
<dbReference type="Proteomes" id="UP000574390">
    <property type="component" value="Unassembled WGS sequence"/>
</dbReference>
<dbReference type="InterPro" id="IPR027516">
    <property type="entry name" value="EIF3C"/>
</dbReference>
<keyword evidence="1" id="KW-0963">Cytoplasm</keyword>
<name>A0A7J6QQW6_PEROL</name>
<feature type="compositionally biased region" description="Acidic residues" evidence="4">
    <location>
        <begin position="221"/>
        <end position="232"/>
    </location>
</feature>